<proteinExistence type="predicted"/>
<organism evidence="2">
    <name type="scientific">marine metagenome</name>
    <dbReference type="NCBI Taxonomy" id="408172"/>
    <lineage>
        <taxon>unclassified sequences</taxon>
        <taxon>metagenomes</taxon>
        <taxon>ecological metagenomes</taxon>
    </lineage>
</organism>
<evidence type="ECO:0000313" key="2">
    <source>
        <dbReference type="EMBL" id="SVD98972.1"/>
    </source>
</evidence>
<evidence type="ECO:0000256" key="1">
    <source>
        <dbReference type="SAM" id="MobiDB-lite"/>
    </source>
</evidence>
<sequence>MLGIGDKISPYSYVKGKTAYLEEDSDAQKYIAAMKQKGMEVGVRWGPARDRSPIRSFKSYDASDIG</sequence>
<name>A0A382ZU20_9ZZZZ</name>
<dbReference type="AlphaFoldDB" id="A0A382ZU20"/>
<gene>
    <name evidence="2" type="ORF">METZ01_LOCUS451826</name>
</gene>
<feature type="region of interest" description="Disordered" evidence="1">
    <location>
        <begin position="47"/>
        <end position="66"/>
    </location>
</feature>
<dbReference type="EMBL" id="UINC01186657">
    <property type="protein sequence ID" value="SVD98972.1"/>
    <property type="molecule type" value="Genomic_DNA"/>
</dbReference>
<reference evidence="2" key="1">
    <citation type="submission" date="2018-05" db="EMBL/GenBank/DDBJ databases">
        <authorList>
            <person name="Lanie J.A."/>
            <person name="Ng W.-L."/>
            <person name="Kazmierczak K.M."/>
            <person name="Andrzejewski T.M."/>
            <person name="Davidsen T.M."/>
            <person name="Wayne K.J."/>
            <person name="Tettelin H."/>
            <person name="Glass J.I."/>
            <person name="Rusch D."/>
            <person name="Podicherti R."/>
            <person name="Tsui H.-C.T."/>
            <person name="Winkler M.E."/>
        </authorList>
    </citation>
    <scope>NUCLEOTIDE SEQUENCE</scope>
</reference>
<protein>
    <submittedName>
        <fullName evidence="2">Uncharacterized protein</fullName>
    </submittedName>
</protein>
<accession>A0A382ZU20</accession>